<evidence type="ECO:0000313" key="2">
    <source>
        <dbReference type="Proteomes" id="UP000092573"/>
    </source>
</evidence>
<dbReference type="RefSeq" id="WP_068696565.1">
    <property type="nucleotide sequence ID" value="NZ_CP014167.1"/>
</dbReference>
<proteinExistence type="predicted"/>
<dbReference type="EMBL" id="CP014167">
    <property type="protein sequence ID" value="ANS75179.1"/>
    <property type="molecule type" value="Genomic_DNA"/>
</dbReference>
<dbReference type="InterPro" id="IPR020516">
    <property type="entry name" value="Uncharacterised_YxcD"/>
</dbReference>
<dbReference type="OrthoDB" id="2360753at2"/>
<sequence length="92" mass="10580">MILTEDEIVNAVCIHTASRKQIRPSDVQVELAWDEDTGFTAEVWAAGRSQYIVEANLIEAILLYMHEEYGRRVFKDEVRLDLEDEIIAVVND</sequence>
<keyword evidence="2" id="KW-1185">Reference proteome</keyword>
<name>A0A1B1N192_9BACL</name>
<evidence type="ECO:0000313" key="1">
    <source>
        <dbReference type="EMBL" id="ANS75179.1"/>
    </source>
</evidence>
<evidence type="ECO:0008006" key="3">
    <source>
        <dbReference type="Google" id="ProtNLM"/>
    </source>
</evidence>
<dbReference type="Pfam" id="PF10850">
    <property type="entry name" value="DUF2653"/>
    <property type="match status" value="1"/>
</dbReference>
<dbReference type="AlphaFoldDB" id="A0A1B1N192"/>
<reference evidence="1 2" key="1">
    <citation type="submission" date="2016-01" db="EMBL/GenBank/DDBJ databases">
        <title>Complete Genome Sequence of Paenibacillus yonginensis DCY84, a novel Plant Growth-Promoting Bacteria with Elicitation of Induced Systemic Resistance.</title>
        <authorList>
            <person name="Kim Y.J."/>
            <person name="Yang D.C."/>
            <person name="Sukweenadhi J."/>
        </authorList>
    </citation>
    <scope>NUCLEOTIDE SEQUENCE [LARGE SCALE GENOMIC DNA]</scope>
    <source>
        <strain evidence="1 2">DCY84</strain>
    </source>
</reference>
<dbReference type="Proteomes" id="UP000092573">
    <property type="component" value="Chromosome"/>
</dbReference>
<dbReference type="STRING" id="1462996.AWM70_11665"/>
<protein>
    <recommendedName>
        <fullName evidence="3">DUF2653 domain-containing protein</fullName>
    </recommendedName>
</protein>
<dbReference type="KEGG" id="pyg:AWM70_11665"/>
<accession>A0A1B1N192</accession>
<gene>
    <name evidence="1" type="ORF">AWM70_11665</name>
</gene>
<organism evidence="1 2">
    <name type="scientific">Paenibacillus yonginensis</name>
    <dbReference type="NCBI Taxonomy" id="1462996"/>
    <lineage>
        <taxon>Bacteria</taxon>
        <taxon>Bacillati</taxon>
        <taxon>Bacillota</taxon>
        <taxon>Bacilli</taxon>
        <taxon>Bacillales</taxon>
        <taxon>Paenibacillaceae</taxon>
        <taxon>Paenibacillus</taxon>
    </lineage>
</organism>